<gene>
    <name evidence="7" type="ORF">ENQ76_04155</name>
</gene>
<feature type="transmembrane region" description="Helical" evidence="6">
    <location>
        <begin position="31"/>
        <end position="53"/>
    </location>
</feature>
<feature type="transmembrane region" description="Helical" evidence="6">
    <location>
        <begin position="6"/>
        <end position="24"/>
    </location>
</feature>
<evidence type="ECO:0000313" key="7">
    <source>
        <dbReference type="EMBL" id="HEN14647.1"/>
    </source>
</evidence>
<evidence type="ECO:0000256" key="3">
    <source>
        <dbReference type="ARBA" id="ARBA00022989"/>
    </source>
</evidence>
<sequence>MTLYDALMLLIVIVGVVQGAWRGMSWQVAPIASLVLGYIVAYPMSITAAQYFGKPPLNRLWAMIAIYAVVSLVVYLMVRSIRESLERLKLVEFDRHLGALLGAVKGVLFTVALTVGLITVSDDARDIILKSESVTIAARLMNTISPILPEQLNTLVKPYVQNLNEQLPEIADNPTFDIPLPSMPSVLTPPRTATNDRLAKPKRFDEADDQPLRDDFAPEFPSSRVLRSTPQPDDEFDAFGPPPGTSPKPSSSSREPLVPLPPAGQDDLFGADPDAALKSSTNRPR</sequence>
<feature type="region of interest" description="Disordered" evidence="5">
    <location>
        <begin position="181"/>
        <end position="285"/>
    </location>
</feature>
<evidence type="ECO:0000256" key="2">
    <source>
        <dbReference type="ARBA" id="ARBA00022692"/>
    </source>
</evidence>
<dbReference type="EMBL" id="DSOK01000125">
    <property type="protein sequence ID" value="HEN14647.1"/>
    <property type="molecule type" value="Genomic_DNA"/>
</dbReference>
<keyword evidence="2 6" id="KW-0812">Transmembrane</keyword>
<organism evidence="7">
    <name type="scientific">Schlesneria paludicola</name>
    <dbReference type="NCBI Taxonomy" id="360056"/>
    <lineage>
        <taxon>Bacteria</taxon>
        <taxon>Pseudomonadati</taxon>
        <taxon>Planctomycetota</taxon>
        <taxon>Planctomycetia</taxon>
        <taxon>Planctomycetales</taxon>
        <taxon>Planctomycetaceae</taxon>
        <taxon>Schlesneria</taxon>
    </lineage>
</organism>
<dbReference type="GO" id="GO:0016020">
    <property type="term" value="C:membrane"/>
    <property type="evidence" value="ECO:0007669"/>
    <property type="project" value="UniProtKB-SubCell"/>
</dbReference>
<comment type="subcellular location">
    <subcellularLocation>
        <location evidence="1">Membrane</location>
        <topology evidence="1">Multi-pass membrane protein</topology>
    </subcellularLocation>
</comment>
<reference evidence="7" key="1">
    <citation type="journal article" date="2020" name="mSystems">
        <title>Genome- and Community-Level Interaction Insights into Carbon Utilization and Element Cycling Functions of Hydrothermarchaeota in Hydrothermal Sediment.</title>
        <authorList>
            <person name="Zhou Z."/>
            <person name="Liu Y."/>
            <person name="Xu W."/>
            <person name="Pan J."/>
            <person name="Luo Z.H."/>
            <person name="Li M."/>
        </authorList>
    </citation>
    <scope>NUCLEOTIDE SEQUENCE [LARGE SCALE GENOMIC DNA]</scope>
    <source>
        <strain evidence="7">SpSt-339</strain>
    </source>
</reference>
<proteinExistence type="predicted"/>
<dbReference type="GO" id="GO:0009403">
    <property type="term" value="P:toxin biosynthetic process"/>
    <property type="evidence" value="ECO:0007669"/>
    <property type="project" value="InterPro"/>
</dbReference>
<dbReference type="AlphaFoldDB" id="A0A7C2JZG3"/>
<accession>A0A7C2JZG3</accession>
<dbReference type="PANTHER" id="PTHR37306:SF1">
    <property type="entry name" value="COLICIN V PRODUCTION PROTEIN"/>
    <property type="match status" value="1"/>
</dbReference>
<dbReference type="Pfam" id="PF02674">
    <property type="entry name" value="Colicin_V"/>
    <property type="match status" value="1"/>
</dbReference>
<protein>
    <submittedName>
        <fullName evidence="7">CvpA family protein</fullName>
    </submittedName>
</protein>
<evidence type="ECO:0000256" key="1">
    <source>
        <dbReference type="ARBA" id="ARBA00004141"/>
    </source>
</evidence>
<feature type="compositionally biased region" description="Basic and acidic residues" evidence="5">
    <location>
        <begin position="197"/>
        <end position="216"/>
    </location>
</feature>
<comment type="caution">
    <text evidence="7">The sequence shown here is derived from an EMBL/GenBank/DDBJ whole genome shotgun (WGS) entry which is preliminary data.</text>
</comment>
<feature type="transmembrane region" description="Helical" evidence="6">
    <location>
        <begin position="59"/>
        <end position="78"/>
    </location>
</feature>
<evidence type="ECO:0000256" key="4">
    <source>
        <dbReference type="ARBA" id="ARBA00023136"/>
    </source>
</evidence>
<evidence type="ECO:0000256" key="5">
    <source>
        <dbReference type="SAM" id="MobiDB-lite"/>
    </source>
</evidence>
<evidence type="ECO:0000256" key="6">
    <source>
        <dbReference type="SAM" id="Phobius"/>
    </source>
</evidence>
<feature type="transmembrane region" description="Helical" evidence="6">
    <location>
        <begin position="99"/>
        <end position="120"/>
    </location>
</feature>
<keyword evidence="3 6" id="KW-1133">Transmembrane helix</keyword>
<dbReference type="PANTHER" id="PTHR37306">
    <property type="entry name" value="COLICIN V PRODUCTION PROTEIN"/>
    <property type="match status" value="1"/>
</dbReference>
<name>A0A7C2JZG3_9PLAN</name>
<keyword evidence="4 6" id="KW-0472">Membrane</keyword>
<dbReference type="InterPro" id="IPR003825">
    <property type="entry name" value="Colicin-V_CvpA"/>
</dbReference>